<accession>A0A7W5K6F7</accession>
<gene>
    <name evidence="1" type="ORF">BDK63_003677</name>
</gene>
<dbReference type="RefSeq" id="WP_169958680.1">
    <property type="nucleotide sequence ID" value="NZ_JACHZF010000069.1"/>
</dbReference>
<dbReference type="PANTHER" id="PTHR36455">
    <property type="match status" value="1"/>
</dbReference>
<proteinExistence type="predicted"/>
<dbReference type="AlphaFoldDB" id="A0A7W5K6F7"/>
<sequence>MRPPITLWLCTQPTDMRCSYDGLAALVRRQLGQNPLSGHGFIFINRRRTQLKCLYFQAGGYCVWSKRLERGRFAALSAPAGQAITLSHAEFEALIEGLDLVVTKRRKRWHPKVSAA</sequence>
<dbReference type="PANTHER" id="PTHR36455:SF1">
    <property type="entry name" value="BLR8292 PROTEIN"/>
    <property type="match status" value="1"/>
</dbReference>
<dbReference type="InterPro" id="IPR008878">
    <property type="entry name" value="Transposase_IS66_Orf2"/>
</dbReference>
<dbReference type="NCBIfam" id="NF033819">
    <property type="entry name" value="IS66_TnpB"/>
    <property type="match status" value="1"/>
</dbReference>
<protein>
    <submittedName>
        <fullName evidence="1">Transposase</fullName>
    </submittedName>
</protein>
<name>A0A7W5K6F7_9GAMM</name>
<dbReference type="Proteomes" id="UP000553442">
    <property type="component" value="Unassembled WGS sequence"/>
</dbReference>
<evidence type="ECO:0000313" key="2">
    <source>
        <dbReference type="Proteomes" id="UP000553442"/>
    </source>
</evidence>
<reference evidence="1 2" key="1">
    <citation type="submission" date="2020-08" db="EMBL/GenBank/DDBJ databases">
        <title>Genomic Encyclopedia of Archaeal and Bacterial Type Strains, Phase II (KMG-II): from individual species to whole genera.</title>
        <authorList>
            <person name="Goeker M."/>
        </authorList>
    </citation>
    <scope>NUCLEOTIDE SEQUENCE [LARGE SCALE GENOMIC DNA]</scope>
    <source>
        <strain evidence="1 2">5AG</strain>
    </source>
</reference>
<dbReference type="EMBL" id="JACHZF010000069">
    <property type="protein sequence ID" value="MBB3332772.1"/>
    <property type="molecule type" value="Genomic_DNA"/>
</dbReference>
<dbReference type="Pfam" id="PF05717">
    <property type="entry name" value="TnpB_IS66"/>
    <property type="match status" value="1"/>
</dbReference>
<organism evidence="1 2">
    <name type="scientific">Halomonas campaniensis</name>
    <dbReference type="NCBI Taxonomy" id="213554"/>
    <lineage>
        <taxon>Bacteria</taxon>
        <taxon>Pseudomonadati</taxon>
        <taxon>Pseudomonadota</taxon>
        <taxon>Gammaproteobacteria</taxon>
        <taxon>Oceanospirillales</taxon>
        <taxon>Halomonadaceae</taxon>
        <taxon>Halomonas</taxon>
    </lineage>
</organism>
<comment type="caution">
    <text evidence="1">The sequence shown here is derived from an EMBL/GenBank/DDBJ whole genome shotgun (WGS) entry which is preliminary data.</text>
</comment>
<evidence type="ECO:0000313" key="1">
    <source>
        <dbReference type="EMBL" id="MBB3332772.1"/>
    </source>
</evidence>
<keyword evidence="2" id="KW-1185">Reference proteome</keyword>